<dbReference type="EMBL" id="JAUCMX010000179">
    <property type="protein sequence ID" value="KAK3506080.1"/>
    <property type="molecule type" value="Genomic_DNA"/>
</dbReference>
<evidence type="ECO:0000256" key="10">
    <source>
        <dbReference type="SAM" id="MobiDB-lite"/>
    </source>
</evidence>
<dbReference type="PROSITE" id="PS50994">
    <property type="entry name" value="INTEGRASE"/>
    <property type="match status" value="1"/>
</dbReference>
<dbReference type="PROSITE" id="PS50158">
    <property type="entry name" value="ZF_CCHC"/>
    <property type="match status" value="1"/>
</dbReference>
<sequence length="1319" mass="148968">ITSPLTDSAELREIIVRQGAIICSYQDQLADMQAQLSRVAIASPRDPPPTHGESPRLALPEKFNGSADRCRGFLRQCEVFFSHQPGMYREEGTKCAFLMSLLTDRALEWASAVWDADPQIKASYDYFSGMIKEVFEYPAGGKDISVRLMELRQGSEAAADYAIRFRTLAAQSGWNDAALWAIFRAGLHPALQSELACHEEATTLSQFVATAIRLDNLRRQHRAGAHASSAARPQRRMDYSSHREEVPEPMQLGRSGLAVQGHRSRGQMRLCYRCGASGHLSPRCPERFPSTPVGDISSFLNLTVPASLHMSDRCFPVSALIDSGAAVNLVDRGLVEELGIPIFPCVPALRITAIDSQPIGEGYLKHQTELLDFQVGLFHYERLAFYVTSSPANPVILGFPWLRRHDPHISWRSGELVRWSITCQRGCLRDPVARPCRTSQVQRPLEAAGGHLPSQYMDFHMVFSEERAARLPHHQSPRPWRSISSRHWQLRGARVFTKLDLRSAYNLVRIREGDEWKTAFHTTHGHYEYCVMPFGLTNAPAVFQALINEVFRDLLGRSVIAYIDDILVYSASMEEHVIQVREVLARLQQHHLYVKLEKCEFHRSQVTFLGYVISHQGVEMDTVKVQAVTGWPKPSTVRELQRFLGFANFYRRFIRNYSSVAGPLTSLLRGKPKKLSWTDQARTAFLQLKDRFTTAPILRHPDPELPFVVEVDASCSGIGAVLSQRRGEPGKLHPCAFHSRKLTAAERNYDVGNRELLAIKAALEEWRHWLEGARHPFQVLTGHRNLEYLRGAKRLNPRQARWALFFTRFVFTVTYHPGSKNGKADALSRQFESANDPSKPEPILPATALLAPVRWDLMEEIRGCTRPPVLDIQVFAVRRSSHVAGSGGPLWAQGVEEYVLACPTCAQSQTSRHLPEGLLEPLPIPRRPWSHLSVDFLTDLPDSGGFTAVMVVVDRFSKGCRLIPLEGLPTAMQTADAMFQHVFRNFGLPEDIVSDRGPQFTSRVWGALCGRLGIGVSLSSGYHPQSNGQAERLNQEIGRFLRSYCSREQHRWSEFLPWAEYAQNSLIHSSTGLTPFQCVLGYQPPLFPWSGEPSDVPAVEEWYRLSQEVWERAHVRLQRAVRRQRIQADRRPRPHPSYQVGQKVWLSTRNLRLRLPCKKLSPKFIGPFEIIRRVNPVAYRLRLPASYRICPTFHVSLLKPAHPAVGEAGTGAALPPPLDIEGSPAYQVRALLNSRRVRSRLQYLVDWEGHGPEERSWVDSGDILDPSLIEDFHRAHPGRPAPRPRGRPWRRTSGVVPRGGGSVTTRTRGDREREPSPVF</sequence>
<evidence type="ECO:0000256" key="1">
    <source>
        <dbReference type="ARBA" id="ARBA00004123"/>
    </source>
</evidence>
<feature type="domain" description="Reverse transcriptase" evidence="13">
    <location>
        <begin position="422"/>
        <end position="613"/>
    </location>
</feature>
<evidence type="ECO:0000259" key="14">
    <source>
        <dbReference type="PROSITE" id="PS50994"/>
    </source>
</evidence>
<keyword evidence="7" id="KW-0378">Hydrolase</keyword>
<dbReference type="CDD" id="cd09274">
    <property type="entry name" value="RNase_HI_RT_Ty3"/>
    <property type="match status" value="1"/>
</dbReference>
<dbReference type="InterPro" id="IPR036397">
    <property type="entry name" value="RNaseH_sf"/>
</dbReference>
<comment type="similarity">
    <text evidence="2">Belongs to the beta type-B retroviral polymerase family. HERV class-II K(HML-2) pol subfamily.</text>
</comment>
<dbReference type="Pfam" id="PF00665">
    <property type="entry name" value="rve"/>
    <property type="match status" value="1"/>
</dbReference>
<dbReference type="SMART" id="SM00298">
    <property type="entry name" value="CHROMO"/>
    <property type="match status" value="1"/>
</dbReference>
<evidence type="ECO:0000313" key="15">
    <source>
        <dbReference type="EMBL" id="KAK3506080.1"/>
    </source>
</evidence>
<dbReference type="GO" id="GO:0004523">
    <property type="term" value="F:RNA-DNA hybrid ribonuclease activity"/>
    <property type="evidence" value="ECO:0007669"/>
    <property type="project" value="UniProtKB-EC"/>
</dbReference>
<dbReference type="Pfam" id="PF24626">
    <property type="entry name" value="SH3_Tf2-1"/>
    <property type="match status" value="1"/>
</dbReference>
<dbReference type="SUPFAM" id="SSF50630">
    <property type="entry name" value="Acid proteases"/>
    <property type="match status" value="1"/>
</dbReference>
<evidence type="ECO:0000259" key="12">
    <source>
        <dbReference type="PROSITE" id="PS50158"/>
    </source>
</evidence>
<evidence type="ECO:0000259" key="13">
    <source>
        <dbReference type="PROSITE" id="PS50878"/>
    </source>
</evidence>
<dbReference type="PROSITE" id="PS50878">
    <property type="entry name" value="RT_POL"/>
    <property type="match status" value="1"/>
</dbReference>
<dbReference type="FunFam" id="3.30.70.270:FF:000020">
    <property type="entry name" value="Transposon Tf2-6 polyprotein-like Protein"/>
    <property type="match status" value="1"/>
</dbReference>
<dbReference type="GO" id="GO:0003676">
    <property type="term" value="F:nucleic acid binding"/>
    <property type="evidence" value="ECO:0007669"/>
    <property type="project" value="InterPro"/>
</dbReference>
<dbReference type="InterPro" id="IPR043128">
    <property type="entry name" value="Rev_trsase/Diguanyl_cyclase"/>
</dbReference>
<dbReference type="GO" id="GO:0015074">
    <property type="term" value="P:DNA integration"/>
    <property type="evidence" value="ECO:0007669"/>
    <property type="project" value="InterPro"/>
</dbReference>
<dbReference type="EC" id="3.1.26.4" evidence="3"/>
<dbReference type="InterPro" id="IPR012337">
    <property type="entry name" value="RNaseH-like_sf"/>
</dbReference>
<dbReference type="SUPFAM" id="SSF56672">
    <property type="entry name" value="DNA/RNA polymerases"/>
    <property type="match status" value="1"/>
</dbReference>
<evidence type="ECO:0000256" key="7">
    <source>
        <dbReference type="ARBA" id="ARBA00022759"/>
    </source>
</evidence>
<comment type="caution">
    <text evidence="15">The sequence shown here is derived from an EMBL/GenBank/DDBJ whole genome shotgun (WGS) entry which is preliminary data.</text>
</comment>
<dbReference type="InterPro" id="IPR056924">
    <property type="entry name" value="SH3_Tf2-1"/>
</dbReference>
<dbReference type="SMART" id="SM00343">
    <property type="entry name" value="ZnF_C2HC"/>
    <property type="match status" value="1"/>
</dbReference>
<evidence type="ECO:0000256" key="2">
    <source>
        <dbReference type="ARBA" id="ARBA00010879"/>
    </source>
</evidence>
<dbReference type="InterPro" id="IPR050951">
    <property type="entry name" value="Retrovirus_Pol_polyprotein"/>
</dbReference>
<feature type="compositionally biased region" description="Basic and acidic residues" evidence="10">
    <location>
        <begin position="1307"/>
        <end position="1319"/>
    </location>
</feature>
<evidence type="ECO:0000256" key="8">
    <source>
        <dbReference type="ARBA" id="ARBA00023268"/>
    </source>
</evidence>
<evidence type="ECO:0000256" key="3">
    <source>
        <dbReference type="ARBA" id="ARBA00012180"/>
    </source>
</evidence>
<keyword evidence="4" id="KW-0808">Transferase</keyword>
<dbReference type="GO" id="GO:0005634">
    <property type="term" value="C:nucleus"/>
    <property type="evidence" value="ECO:0007669"/>
    <property type="project" value="UniProtKB-SubCell"/>
</dbReference>
<evidence type="ECO:0000256" key="9">
    <source>
        <dbReference type="PROSITE-ProRule" id="PRU00047"/>
    </source>
</evidence>
<dbReference type="Gene3D" id="3.10.20.370">
    <property type="match status" value="1"/>
</dbReference>
<dbReference type="InterPro" id="IPR001584">
    <property type="entry name" value="Integrase_cat-core"/>
</dbReference>
<dbReference type="PROSITE" id="PS50013">
    <property type="entry name" value="CHROMO_2"/>
    <property type="match status" value="1"/>
</dbReference>
<reference evidence="15" key="1">
    <citation type="submission" date="2023-06" db="EMBL/GenBank/DDBJ databases">
        <title>Male Hemibagrus guttatus genome.</title>
        <authorList>
            <person name="Bian C."/>
        </authorList>
    </citation>
    <scope>NUCLEOTIDE SEQUENCE</scope>
    <source>
        <strain evidence="15">Male_cb2023</strain>
        <tissue evidence="15">Muscle</tissue>
    </source>
</reference>
<dbReference type="Pfam" id="PF00385">
    <property type="entry name" value="Chromo"/>
    <property type="match status" value="1"/>
</dbReference>
<accession>A0AAE0PR24</accession>
<gene>
    <name evidence="15" type="ORF">QTP70_016259</name>
</gene>
<dbReference type="PANTHER" id="PTHR37984:SF5">
    <property type="entry name" value="PROTEIN NYNRIN-LIKE"/>
    <property type="match status" value="1"/>
</dbReference>
<dbReference type="Proteomes" id="UP001274896">
    <property type="component" value="Unassembled WGS sequence"/>
</dbReference>
<keyword evidence="8" id="KW-0511">Multifunctional enzyme</keyword>
<dbReference type="SUPFAM" id="SSF54160">
    <property type="entry name" value="Chromo domain-like"/>
    <property type="match status" value="1"/>
</dbReference>
<dbReference type="FunFam" id="3.10.20.370:FF:000003">
    <property type="entry name" value="Transposon Tf2-6 polyprotein"/>
    <property type="match status" value="1"/>
</dbReference>
<dbReference type="Pfam" id="PF00078">
    <property type="entry name" value="RVT_1"/>
    <property type="match status" value="1"/>
</dbReference>
<feature type="domain" description="CCHC-type" evidence="12">
    <location>
        <begin position="271"/>
        <end position="286"/>
    </location>
</feature>
<dbReference type="InterPro" id="IPR021109">
    <property type="entry name" value="Peptidase_aspartic_dom_sf"/>
</dbReference>
<protein>
    <recommendedName>
        <fullName evidence="3">ribonuclease H</fullName>
        <ecNumber evidence="3">3.1.26.4</ecNumber>
    </recommendedName>
</protein>
<proteinExistence type="inferred from homology"/>
<keyword evidence="7" id="KW-0255">Endonuclease</keyword>
<keyword evidence="9" id="KW-0863">Zinc-finger</keyword>
<name>A0AAE0PR24_9TELE</name>
<evidence type="ECO:0000256" key="5">
    <source>
        <dbReference type="ARBA" id="ARBA00022695"/>
    </source>
</evidence>
<dbReference type="PANTHER" id="PTHR37984">
    <property type="entry name" value="PROTEIN CBG26694"/>
    <property type="match status" value="1"/>
</dbReference>
<keyword evidence="9" id="KW-0862">Zinc</keyword>
<dbReference type="CDD" id="cd00303">
    <property type="entry name" value="retropepsin_like"/>
    <property type="match status" value="1"/>
</dbReference>
<keyword evidence="9" id="KW-0479">Metal-binding</keyword>
<dbReference type="InterPro" id="IPR001878">
    <property type="entry name" value="Znf_CCHC"/>
</dbReference>
<dbReference type="Gene3D" id="3.30.420.10">
    <property type="entry name" value="Ribonuclease H-like superfamily/Ribonuclease H"/>
    <property type="match status" value="1"/>
</dbReference>
<feature type="region of interest" description="Disordered" evidence="10">
    <location>
        <begin position="1272"/>
        <end position="1319"/>
    </location>
</feature>
<evidence type="ECO:0000259" key="11">
    <source>
        <dbReference type="PROSITE" id="PS50013"/>
    </source>
</evidence>
<evidence type="ECO:0000256" key="6">
    <source>
        <dbReference type="ARBA" id="ARBA00022722"/>
    </source>
</evidence>
<keyword evidence="5" id="KW-0548">Nucleotidyltransferase</keyword>
<feature type="domain" description="Integrase catalytic" evidence="14">
    <location>
        <begin position="924"/>
        <end position="1083"/>
    </location>
</feature>
<dbReference type="CDD" id="cd01647">
    <property type="entry name" value="RT_LTR"/>
    <property type="match status" value="1"/>
</dbReference>
<dbReference type="InterPro" id="IPR016197">
    <property type="entry name" value="Chromo-like_dom_sf"/>
</dbReference>
<feature type="compositionally biased region" description="Basic and acidic residues" evidence="10">
    <location>
        <begin position="235"/>
        <end position="246"/>
    </location>
</feature>
<feature type="non-terminal residue" evidence="15">
    <location>
        <position position="1"/>
    </location>
</feature>
<dbReference type="InterPro" id="IPR000477">
    <property type="entry name" value="RT_dom"/>
</dbReference>
<organism evidence="15 16">
    <name type="scientific">Hemibagrus guttatus</name>
    <dbReference type="NCBI Taxonomy" id="175788"/>
    <lineage>
        <taxon>Eukaryota</taxon>
        <taxon>Metazoa</taxon>
        <taxon>Chordata</taxon>
        <taxon>Craniata</taxon>
        <taxon>Vertebrata</taxon>
        <taxon>Euteleostomi</taxon>
        <taxon>Actinopterygii</taxon>
        <taxon>Neopterygii</taxon>
        <taxon>Teleostei</taxon>
        <taxon>Ostariophysi</taxon>
        <taxon>Siluriformes</taxon>
        <taxon>Bagridae</taxon>
        <taxon>Hemibagrus</taxon>
    </lineage>
</organism>
<dbReference type="Gene3D" id="2.40.50.40">
    <property type="match status" value="1"/>
</dbReference>
<evidence type="ECO:0000256" key="4">
    <source>
        <dbReference type="ARBA" id="ARBA00022679"/>
    </source>
</evidence>
<dbReference type="Pfam" id="PF03732">
    <property type="entry name" value="Retrotrans_gag"/>
    <property type="match status" value="1"/>
</dbReference>
<dbReference type="InterPro" id="IPR000953">
    <property type="entry name" value="Chromo/chromo_shadow_dom"/>
</dbReference>
<dbReference type="GO" id="GO:0016779">
    <property type="term" value="F:nucleotidyltransferase activity"/>
    <property type="evidence" value="ECO:0007669"/>
    <property type="project" value="UniProtKB-KW"/>
</dbReference>
<comment type="subcellular location">
    <subcellularLocation>
        <location evidence="1">Nucleus</location>
    </subcellularLocation>
</comment>
<keyword evidence="16" id="KW-1185">Reference proteome</keyword>
<feature type="region of interest" description="Disordered" evidence="10">
    <location>
        <begin position="222"/>
        <end position="246"/>
    </location>
</feature>
<dbReference type="InterPro" id="IPR005162">
    <property type="entry name" value="Retrotrans_gag_dom"/>
</dbReference>
<dbReference type="InterPro" id="IPR043502">
    <property type="entry name" value="DNA/RNA_pol_sf"/>
</dbReference>
<dbReference type="GO" id="GO:0008270">
    <property type="term" value="F:zinc ion binding"/>
    <property type="evidence" value="ECO:0007669"/>
    <property type="project" value="UniProtKB-KW"/>
</dbReference>
<evidence type="ECO:0000313" key="16">
    <source>
        <dbReference type="Proteomes" id="UP001274896"/>
    </source>
</evidence>
<dbReference type="InterPro" id="IPR041577">
    <property type="entry name" value="RT_RNaseH_2"/>
</dbReference>
<dbReference type="Gene3D" id="2.40.70.10">
    <property type="entry name" value="Acid Proteases"/>
    <property type="match status" value="1"/>
</dbReference>
<dbReference type="Gene3D" id="3.30.70.270">
    <property type="match status" value="2"/>
</dbReference>
<dbReference type="SUPFAM" id="SSF53098">
    <property type="entry name" value="Ribonuclease H-like"/>
    <property type="match status" value="1"/>
</dbReference>
<feature type="domain" description="Chromo" evidence="11">
    <location>
        <begin position="1226"/>
        <end position="1284"/>
    </location>
</feature>
<dbReference type="InterPro" id="IPR023780">
    <property type="entry name" value="Chromo_domain"/>
</dbReference>
<dbReference type="Gene3D" id="3.10.10.10">
    <property type="entry name" value="HIV Type 1 Reverse Transcriptase, subunit A, domain 1"/>
    <property type="match status" value="1"/>
</dbReference>
<dbReference type="Pfam" id="PF17919">
    <property type="entry name" value="RT_RNaseH_2"/>
    <property type="match status" value="1"/>
</dbReference>
<keyword evidence="6" id="KW-0540">Nuclease</keyword>
<dbReference type="FunFam" id="3.30.420.10:FF:000032">
    <property type="entry name" value="Retrovirus-related Pol polyprotein from transposon 297-like Protein"/>
    <property type="match status" value="1"/>
</dbReference>